<evidence type="ECO:0000313" key="2">
    <source>
        <dbReference type="EMBL" id="NYH18280.1"/>
    </source>
</evidence>
<reference evidence="2 3" key="1">
    <citation type="submission" date="2020-07" db="EMBL/GenBank/DDBJ databases">
        <title>Exploring microbial biodiversity for novel pathways involved in the catabolism of aromatic compounds derived from lignin.</title>
        <authorList>
            <person name="Elkins J."/>
        </authorList>
    </citation>
    <scope>NUCLEOTIDE SEQUENCE [LARGE SCALE GENOMIC DNA]</scope>
    <source>
        <strain evidence="2 3">H2C3B</strain>
    </source>
</reference>
<comment type="caution">
    <text evidence="2">The sequence shown here is derived from an EMBL/GenBank/DDBJ whole genome shotgun (WGS) entry which is preliminary data.</text>
</comment>
<evidence type="ECO:0000256" key="1">
    <source>
        <dbReference type="SAM" id="MobiDB-lite"/>
    </source>
</evidence>
<feature type="compositionally biased region" description="Basic and acidic residues" evidence="1">
    <location>
        <begin position="1"/>
        <end position="11"/>
    </location>
</feature>
<accession>A0A7Y9WCH9</accession>
<organism evidence="2 3">
    <name type="scientific">Paraburkholderia bryophila</name>
    <dbReference type="NCBI Taxonomy" id="420952"/>
    <lineage>
        <taxon>Bacteria</taxon>
        <taxon>Pseudomonadati</taxon>
        <taxon>Pseudomonadota</taxon>
        <taxon>Betaproteobacteria</taxon>
        <taxon>Burkholderiales</taxon>
        <taxon>Burkholderiaceae</taxon>
        <taxon>Paraburkholderia</taxon>
    </lineage>
</organism>
<sequence>MANHRQHDDAGMRSASQHATQKRNRITAAVDAGHADVRHDDVAHAGVEEFGQTIGVGRFADDFDM</sequence>
<gene>
    <name evidence="2" type="ORF">GGD41_005508</name>
</gene>
<dbReference type="AlphaFoldDB" id="A0A7Y9WCH9"/>
<dbReference type="Proteomes" id="UP000572540">
    <property type="component" value="Unassembled WGS sequence"/>
</dbReference>
<protein>
    <submittedName>
        <fullName evidence="2">Uncharacterized protein</fullName>
    </submittedName>
</protein>
<proteinExistence type="predicted"/>
<name>A0A7Y9WCH9_9BURK</name>
<dbReference type="EMBL" id="JACCAU010000001">
    <property type="protein sequence ID" value="NYH18280.1"/>
    <property type="molecule type" value="Genomic_DNA"/>
</dbReference>
<evidence type="ECO:0000313" key="3">
    <source>
        <dbReference type="Proteomes" id="UP000572540"/>
    </source>
</evidence>
<feature type="region of interest" description="Disordered" evidence="1">
    <location>
        <begin position="1"/>
        <end position="25"/>
    </location>
</feature>